<dbReference type="AlphaFoldDB" id="A7B5W7"/>
<dbReference type="EMBL" id="AAYG02000024">
    <property type="protein sequence ID" value="EDN76704.1"/>
    <property type="molecule type" value="Genomic_DNA"/>
</dbReference>
<dbReference type="EMBL" id="AAYG02000028">
    <property type="protein sequence ID" value="EDN76537.1"/>
    <property type="molecule type" value="Genomic_DNA"/>
</dbReference>
<evidence type="ECO:0000313" key="3">
    <source>
        <dbReference type="EMBL" id="EDN76704.1"/>
    </source>
</evidence>
<evidence type="ECO:0000313" key="4">
    <source>
        <dbReference type="Proteomes" id="UP000004410"/>
    </source>
</evidence>
<evidence type="ECO:0000313" key="2">
    <source>
        <dbReference type="EMBL" id="EDN76537.1"/>
    </source>
</evidence>
<dbReference type="PaxDb" id="411470-RUMGNA_02964"/>
<reference evidence="3 4" key="1">
    <citation type="submission" date="2007-04" db="EMBL/GenBank/DDBJ databases">
        <authorList>
            <person name="Fulton L."/>
            <person name="Clifton S."/>
            <person name="Fulton B."/>
            <person name="Xu J."/>
            <person name="Minx P."/>
            <person name="Pepin K.H."/>
            <person name="Johnson M."/>
            <person name="Thiruvilangam P."/>
            <person name="Bhonagiri V."/>
            <person name="Nash W.E."/>
            <person name="Mardis E.R."/>
            <person name="Wilson R.K."/>
        </authorList>
    </citation>
    <scope>NUCLEOTIDE SEQUENCE [LARGE SCALE GENOMIC DNA]</scope>
    <source>
        <strain evidence="3 4">ATCC 29149</strain>
    </source>
</reference>
<dbReference type="Proteomes" id="UP000004410">
    <property type="component" value="Unassembled WGS sequence"/>
</dbReference>
<organism evidence="3 4">
    <name type="scientific">Mediterraneibacter gnavus (strain ATCC 29149 / DSM 114966 / JCM 6515 / VPI C7-9)</name>
    <name type="common">Ruminococcus gnavus</name>
    <dbReference type="NCBI Taxonomy" id="411470"/>
    <lineage>
        <taxon>Bacteria</taxon>
        <taxon>Bacillati</taxon>
        <taxon>Bacillota</taxon>
        <taxon>Clostridia</taxon>
        <taxon>Lachnospirales</taxon>
        <taxon>Lachnospiraceae</taxon>
        <taxon>Mediterraneibacter</taxon>
    </lineage>
</organism>
<gene>
    <name evidence="3" type="ORF">RUMGNA_02964</name>
    <name evidence="2" type="ORF">RUMGNA_03217</name>
    <name evidence="1" type="ORF">RUMGNA_03267</name>
</gene>
<evidence type="ECO:0000313" key="1">
    <source>
        <dbReference type="EMBL" id="EDN76398.1"/>
    </source>
</evidence>
<proteinExistence type="predicted"/>
<comment type="caution">
    <text evidence="3">The sequence shown here is derived from an EMBL/GenBank/DDBJ whole genome shotgun (WGS) entry which is preliminary data.</text>
</comment>
<sequence length="47" mass="5241">MLIGRGAFLTGRSCTGRSSGLLRRENAGMSSERKVRILPAEYLRFPE</sequence>
<protein>
    <submittedName>
        <fullName evidence="3">Uncharacterized protein</fullName>
    </submittedName>
</protein>
<name>A7B5W7_MEDG7</name>
<dbReference type="EMBL" id="AAYG02000030">
    <property type="protein sequence ID" value="EDN76398.1"/>
    <property type="molecule type" value="Genomic_DNA"/>
</dbReference>
<accession>A7B5W7</accession>
<reference evidence="3 4" key="2">
    <citation type="submission" date="2007-06" db="EMBL/GenBank/DDBJ databases">
        <title>Draft genome sequence of Ruminococcus gnavus (ATCC 29149).</title>
        <authorList>
            <person name="Sudarsanam P."/>
            <person name="Ley R."/>
            <person name="Guruge J."/>
            <person name="Turnbaugh P.J."/>
            <person name="Mahowald M."/>
            <person name="Liep D."/>
            <person name="Gordon J."/>
        </authorList>
    </citation>
    <scope>NUCLEOTIDE SEQUENCE [LARGE SCALE GENOMIC DNA]</scope>
    <source>
        <strain evidence="3 4">ATCC 29149</strain>
    </source>
</reference>